<dbReference type="GO" id="GO:0008473">
    <property type="term" value="F:ornithine cyclodeaminase activity"/>
    <property type="evidence" value="ECO:0007669"/>
    <property type="project" value="UniProtKB-EC"/>
</dbReference>
<dbReference type="InterPro" id="IPR036291">
    <property type="entry name" value="NAD(P)-bd_dom_sf"/>
</dbReference>
<gene>
    <name evidence="1" type="ORF">CFSAN001627_08312</name>
</gene>
<dbReference type="EC" id="4.3.1.12" evidence="1"/>
<evidence type="ECO:0000313" key="2">
    <source>
        <dbReference type="Proteomes" id="UP000011944"/>
    </source>
</evidence>
<protein>
    <submittedName>
        <fullName evidence="1">Ornithine cyclodeaminase</fullName>
        <ecNumber evidence="1">4.3.1.12</ecNumber>
    </submittedName>
</protein>
<dbReference type="Gene3D" id="3.30.1780.10">
    <property type="entry name" value="ornithine cyclodeaminase, domain 1"/>
    <property type="match status" value="1"/>
</dbReference>
<dbReference type="EMBL" id="AMXI01000475">
    <property type="protein sequence ID" value="EKN42201.1"/>
    <property type="molecule type" value="Genomic_DNA"/>
</dbReference>
<comment type="caution">
    <text evidence="1">The sequence shown here is derived from an EMBL/GenBank/DDBJ whole genome shotgun (WGS) entry which is preliminary data.</text>
</comment>
<organism evidence="1 2">
    <name type="scientific">Clostridium botulinum CFSAN001627</name>
    <dbReference type="NCBI Taxonomy" id="1232189"/>
    <lineage>
        <taxon>Bacteria</taxon>
        <taxon>Bacillati</taxon>
        <taxon>Bacillota</taxon>
        <taxon>Clostridia</taxon>
        <taxon>Eubacteriales</taxon>
        <taxon>Clostridiaceae</taxon>
        <taxon>Clostridium</taxon>
    </lineage>
</organism>
<evidence type="ECO:0000313" key="1">
    <source>
        <dbReference type="EMBL" id="EKN42201.1"/>
    </source>
</evidence>
<dbReference type="AlphaFoldDB" id="M1ZS64"/>
<name>M1ZS64_CLOBO</name>
<reference evidence="1 2" key="2">
    <citation type="submission" date="2013-03" db="EMBL/GenBank/DDBJ databases">
        <title>Diversity in Clostridium botulinum.</title>
        <authorList>
            <person name="Timme R.E."/>
            <person name="Allard M."/>
            <person name="Luo Y."/>
            <person name="Strain E."/>
            <person name="Gonzalez-Escalona N."/>
            <person name="Brown E."/>
        </authorList>
    </citation>
    <scope>NUCLEOTIDE SEQUENCE [LARGE SCALE GENOMIC DNA]</scope>
    <source>
        <strain evidence="1 2">CFSAN001627</strain>
    </source>
</reference>
<reference evidence="1 2" key="1">
    <citation type="submission" date="2012-10" db="EMBL/GenBank/DDBJ databases">
        <authorList>
            <person name="Strain E.A."/>
            <person name="Brown E."/>
            <person name="Allard M.W."/>
            <person name="Gonzalez-Escalona N."/>
            <person name="Timme R."/>
        </authorList>
    </citation>
    <scope>NUCLEOTIDE SEQUENCE [LARGE SCALE GENOMIC DNA]</scope>
    <source>
        <strain evidence="1 2">CFSAN001627</strain>
    </source>
</reference>
<feature type="non-terminal residue" evidence="1">
    <location>
        <position position="58"/>
    </location>
</feature>
<dbReference type="SUPFAM" id="SSF51735">
    <property type="entry name" value="NAD(P)-binding Rossmann-fold domains"/>
    <property type="match status" value="1"/>
</dbReference>
<proteinExistence type="predicted"/>
<dbReference type="InterPro" id="IPR023401">
    <property type="entry name" value="ODC_N"/>
</dbReference>
<keyword evidence="1" id="KW-0456">Lyase</keyword>
<accession>M1ZS64</accession>
<dbReference type="Proteomes" id="UP000011944">
    <property type="component" value="Unassembled WGS sequence"/>
</dbReference>
<sequence length="58" mass="6640">MLILTAEDIKKVFTMRDAIEADKEAFRLYSTNKAEVPLRTNINIPKYNGTSLFMPGYV</sequence>